<dbReference type="GO" id="GO:0005524">
    <property type="term" value="F:ATP binding"/>
    <property type="evidence" value="ECO:0007669"/>
    <property type="project" value="UniProtKB-KW"/>
</dbReference>
<comment type="subcellular location">
    <subcellularLocation>
        <location evidence="2">Cytoplasm</location>
    </subcellularLocation>
</comment>
<dbReference type="InterPro" id="IPR041616">
    <property type="entry name" value="PheRS_beta_core"/>
</dbReference>
<dbReference type="InterPro" id="IPR020825">
    <property type="entry name" value="Phe-tRNA_synthase-like_B3/B4"/>
</dbReference>
<dbReference type="Gene3D" id="3.30.930.10">
    <property type="entry name" value="Bira Bifunctional Protein, Domain 2"/>
    <property type="match status" value="1"/>
</dbReference>
<sequence length="587" mass="66341">MPTVDVEKERLFHALGQRYTDDEFQELCFDFGLELDEVVTEPVNEADKDGEQAVIYKIDIPANRYDLLCLEGLSRAILVFLQKKEAPRYTSVKPEERMERLVIHKNTTAVRPHCVAAILRNITFTKNSYDSFIELQDKLHHNLCRRRTLVAIGTHDYDNIKGPFLYDARPPTEIKFKPLSQTKEFTAVELMELYKGESHLKQYLPIIRDKPVYPVIYDSNNVVLSMPPIINGEHSKITLNTKNVFIESTATDLHKAKIVLDTLVTMFSVYCKEPFVVESVEVEQPDGSILVYPELKYRHEVVSVDEINKKIGISESPESIAKLLTKMCLRSEVLDGGKSVKVEIPPTRADVLHGCDIIEDVAIAYGFNNIVETIPSTNTIANQFQLNKVCDLLGQEIAQAGFTEVLTFALCSRDDVSEKLKKPLSESRAVHIGNPKTLEFQVARTTLLPGILKTLCCNKKMPLPIKLFEMSDVVRKDDNKDVGARNNRRFCAVNYNKTPGFEVIHGLLDRTMQLLEIKPTEDKHTNPNQGYHLRQHDDATFFPGRCGEVVVNGRPVGIVGVLHPDVVSRFDLNLPCAALEIDLEAIL</sequence>
<dbReference type="GO" id="GO:0004826">
    <property type="term" value="F:phenylalanine-tRNA ligase activity"/>
    <property type="evidence" value="ECO:0007669"/>
    <property type="project" value="UniProtKB-EC"/>
</dbReference>
<dbReference type="SUPFAM" id="SSF46955">
    <property type="entry name" value="Putative DNA-binding domain"/>
    <property type="match status" value="2"/>
</dbReference>
<dbReference type="InterPro" id="IPR045864">
    <property type="entry name" value="aa-tRNA-synth_II/BPL/LPL"/>
</dbReference>
<dbReference type="OrthoDB" id="1698572at2759"/>
<dbReference type="SMART" id="SM00873">
    <property type="entry name" value="B3_4"/>
    <property type="match status" value="1"/>
</dbReference>
<evidence type="ECO:0000256" key="12">
    <source>
        <dbReference type="ARBA" id="ARBA00022917"/>
    </source>
</evidence>
<evidence type="ECO:0000256" key="11">
    <source>
        <dbReference type="ARBA" id="ARBA00022842"/>
    </source>
</evidence>
<evidence type="ECO:0000256" key="5">
    <source>
        <dbReference type="ARBA" id="ARBA00017032"/>
    </source>
</evidence>
<dbReference type="FunFam" id="3.50.40.10:FF:000002">
    <property type="entry name" value="phenylalanine--tRNA ligase beta subunit"/>
    <property type="match status" value="1"/>
</dbReference>
<evidence type="ECO:0000313" key="16">
    <source>
        <dbReference type="EMBL" id="EDO37846.1"/>
    </source>
</evidence>
<dbReference type="Proteomes" id="UP000001593">
    <property type="component" value="Unassembled WGS sequence"/>
</dbReference>
<dbReference type="PANTHER" id="PTHR10947">
    <property type="entry name" value="PHENYLALANYL-TRNA SYNTHETASE BETA CHAIN AND LEUCINE-RICH REPEAT-CONTAINING PROTEIN 47"/>
    <property type="match status" value="1"/>
</dbReference>
<dbReference type="InterPro" id="IPR005147">
    <property type="entry name" value="tRNA_synthase_B5-dom"/>
</dbReference>
<dbReference type="SUPFAM" id="SSF56037">
    <property type="entry name" value="PheT/TilS domain"/>
    <property type="match status" value="1"/>
</dbReference>
<dbReference type="PhylomeDB" id="A7SEN4"/>
<dbReference type="InterPro" id="IPR005146">
    <property type="entry name" value="B3/B4_tRNA-bd"/>
</dbReference>
<dbReference type="STRING" id="45351.A7SEN4"/>
<organism evidence="16 17">
    <name type="scientific">Nematostella vectensis</name>
    <name type="common">Starlet sea anemone</name>
    <dbReference type="NCBI Taxonomy" id="45351"/>
    <lineage>
        <taxon>Eukaryota</taxon>
        <taxon>Metazoa</taxon>
        <taxon>Cnidaria</taxon>
        <taxon>Anthozoa</taxon>
        <taxon>Hexacorallia</taxon>
        <taxon>Actiniaria</taxon>
        <taxon>Edwardsiidae</taxon>
        <taxon>Nematostella</taxon>
    </lineage>
</organism>
<dbReference type="PROSITE" id="PS51483">
    <property type="entry name" value="B5"/>
    <property type="match status" value="1"/>
</dbReference>
<dbReference type="GO" id="GO:0003723">
    <property type="term" value="F:RNA binding"/>
    <property type="evidence" value="ECO:0007669"/>
    <property type="project" value="InterPro"/>
</dbReference>
<evidence type="ECO:0000256" key="1">
    <source>
        <dbReference type="ARBA" id="ARBA00001946"/>
    </source>
</evidence>
<dbReference type="Gene3D" id="3.50.40.10">
    <property type="entry name" value="Phenylalanyl-trna Synthetase, Chain B, domain 3"/>
    <property type="match status" value="1"/>
</dbReference>
<evidence type="ECO:0000256" key="10">
    <source>
        <dbReference type="ARBA" id="ARBA00022840"/>
    </source>
</evidence>
<dbReference type="AlphaFoldDB" id="A7SEN4"/>
<evidence type="ECO:0000256" key="3">
    <source>
        <dbReference type="ARBA" id="ARBA00007438"/>
    </source>
</evidence>
<dbReference type="Pfam" id="PF17759">
    <property type="entry name" value="tRNA_synthFbeta"/>
    <property type="match status" value="1"/>
</dbReference>
<dbReference type="GO" id="GO:0009328">
    <property type="term" value="C:phenylalanine-tRNA ligase complex"/>
    <property type="evidence" value="ECO:0000318"/>
    <property type="project" value="GO_Central"/>
</dbReference>
<protein>
    <recommendedName>
        <fullName evidence="5">Phenylalanine--tRNA ligase beta subunit</fullName>
        <ecNumber evidence="4">6.1.1.20</ecNumber>
    </recommendedName>
    <alternativeName>
        <fullName evidence="14">Phenylalanyl-tRNA synthetase beta subunit</fullName>
    </alternativeName>
</protein>
<dbReference type="InterPro" id="IPR040659">
    <property type="entry name" value="PhetRS_B1"/>
</dbReference>
<dbReference type="eggNOG" id="KOG2472">
    <property type="taxonomic scope" value="Eukaryota"/>
</dbReference>
<dbReference type="HOGENOM" id="CLU_020279_2_0_1"/>
<dbReference type="EC" id="6.1.1.20" evidence="4"/>
<dbReference type="FunFam" id="3.30.56.10:FF:000003">
    <property type="entry name" value="Phenylalanine--tRNA ligase beta subunit"/>
    <property type="match status" value="1"/>
</dbReference>
<proteinExistence type="inferred from homology"/>
<comment type="cofactor">
    <cofactor evidence="1">
        <name>Mg(2+)</name>
        <dbReference type="ChEBI" id="CHEBI:18420"/>
    </cofactor>
</comment>
<keyword evidence="8" id="KW-0479">Metal-binding</keyword>
<evidence type="ECO:0000256" key="9">
    <source>
        <dbReference type="ARBA" id="ARBA00022741"/>
    </source>
</evidence>
<keyword evidence="12" id="KW-0648">Protein biosynthesis</keyword>
<evidence type="ECO:0000256" key="2">
    <source>
        <dbReference type="ARBA" id="ARBA00004496"/>
    </source>
</evidence>
<dbReference type="FunFam" id="3.30.56.10:FF:000009">
    <property type="entry name" value="Phenylalanine-tRNA ligase, beta subunit"/>
    <property type="match status" value="1"/>
</dbReference>
<keyword evidence="6" id="KW-0963">Cytoplasm</keyword>
<name>A7SEN4_NEMVE</name>
<keyword evidence="11" id="KW-0460">Magnesium</keyword>
<gene>
    <name evidence="16" type="ORF">NEMVEDRAFT_v1g188942</name>
</gene>
<evidence type="ECO:0000256" key="7">
    <source>
        <dbReference type="ARBA" id="ARBA00022598"/>
    </source>
</evidence>
<dbReference type="InterPro" id="IPR045060">
    <property type="entry name" value="Phe-tRNA-ligase_IIc_bsu"/>
</dbReference>
<evidence type="ECO:0000256" key="4">
    <source>
        <dbReference type="ARBA" id="ARBA00012814"/>
    </source>
</evidence>
<dbReference type="EMBL" id="DS469638">
    <property type="protein sequence ID" value="EDO37846.1"/>
    <property type="molecule type" value="Genomic_DNA"/>
</dbReference>
<dbReference type="Pfam" id="PF18262">
    <property type="entry name" value="PhetRS_B1"/>
    <property type="match status" value="1"/>
</dbReference>
<dbReference type="SUPFAM" id="SSF55681">
    <property type="entry name" value="Class II aaRS and biotin synthetases"/>
    <property type="match status" value="1"/>
</dbReference>
<dbReference type="NCBIfam" id="TIGR00471">
    <property type="entry name" value="pheT_arch"/>
    <property type="match status" value="1"/>
</dbReference>
<dbReference type="SMART" id="SM00874">
    <property type="entry name" value="B5"/>
    <property type="match status" value="1"/>
</dbReference>
<evidence type="ECO:0000256" key="13">
    <source>
        <dbReference type="ARBA" id="ARBA00023146"/>
    </source>
</evidence>
<keyword evidence="10" id="KW-0067">ATP-binding</keyword>
<dbReference type="GO" id="GO:0006432">
    <property type="term" value="P:phenylalanyl-tRNA aminoacylation"/>
    <property type="evidence" value="ECO:0000318"/>
    <property type="project" value="GO_Central"/>
</dbReference>
<feature type="domain" description="B5" evidence="15">
    <location>
        <begin position="295"/>
        <end position="372"/>
    </location>
</feature>
<keyword evidence="9" id="KW-0547">Nucleotide-binding</keyword>
<dbReference type="OMA" id="FPGRCAN"/>
<dbReference type="GO" id="GO:0000287">
    <property type="term" value="F:magnesium ion binding"/>
    <property type="evidence" value="ECO:0007669"/>
    <property type="project" value="InterPro"/>
</dbReference>
<keyword evidence="13" id="KW-0030">Aminoacyl-tRNA synthetase</keyword>
<dbReference type="Pfam" id="PF03483">
    <property type="entry name" value="B3_4"/>
    <property type="match status" value="1"/>
</dbReference>
<evidence type="ECO:0000313" key="17">
    <source>
        <dbReference type="Proteomes" id="UP000001593"/>
    </source>
</evidence>
<accession>A7SEN4</accession>
<dbReference type="FunFam" id="3.30.930.10:FF:000032">
    <property type="entry name" value="Phenylalanine--tRNA ligase beta subunit"/>
    <property type="match status" value="1"/>
</dbReference>
<reference evidence="16 17" key="1">
    <citation type="journal article" date="2007" name="Science">
        <title>Sea anemone genome reveals ancestral eumetazoan gene repertoire and genomic organization.</title>
        <authorList>
            <person name="Putnam N.H."/>
            <person name="Srivastava M."/>
            <person name="Hellsten U."/>
            <person name="Dirks B."/>
            <person name="Chapman J."/>
            <person name="Salamov A."/>
            <person name="Terry A."/>
            <person name="Shapiro H."/>
            <person name="Lindquist E."/>
            <person name="Kapitonov V.V."/>
            <person name="Jurka J."/>
            <person name="Genikhovich G."/>
            <person name="Grigoriev I.V."/>
            <person name="Lucas S.M."/>
            <person name="Steele R.E."/>
            <person name="Finnerty J.R."/>
            <person name="Technau U."/>
            <person name="Martindale M.Q."/>
            <person name="Rokhsar D.S."/>
        </authorList>
    </citation>
    <scope>NUCLEOTIDE SEQUENCE [LARGE SCALE GENOMIC DNA]</scope>
    <source>
        <strain evidence="17">CH2 X CH6</strain>
    </source>
</reference>
<dbReference type="InterPro" id="IPR004531">
    <property type="entry name" value="Phe-tRNA-synth_IIc_bsu_arc_euk"/>
</dbReference>
<evidence type="ECO:0000259" key="15">
    <source>
        <dbReference type="PROSITE" id="PS51483"/>
    </source>
</evidence>
<dbReference type="CDD" id="cd00769">
    <property type="entry name" value="PheRS_beta_core"/>
    <property type="match status" value="1"/>
</dbReference>
<keyword evidence="7" id="KW-0436">Ligase</keyword>
<evidence type="ECO:0000256" key="6">
    <source>
        <dbReference type="ARBA" id="ARBA00022490"/>
    </source>
</evidence>
<evidence type="ECO:0000256" key="8">
    <source>
        <dbReference type="ARBA" id="ARBA00022723"/>
    </source>
</evidence>
<dbReference type="Gene3D" id="3.30.56.10">
    <property type="match status" value="2"/>
</dbReference>
<dbReference type="InParanoid" id="A7SEN4"/>
<dbReference type="InterPro" id="IPR009061">
    <property type="entry name" value="DNA-bd_dom_put_sf"/>
</dbReference>
<dbReference type="FunCoup" id="A7SEN4">
    <property type="interactions" value="668"/>
</dbReference>
<comment type="similarity">
    <text evidence="3">Belongs to the phenylalanyl-tRNA synthetase beta subunit family. Type 2 subfamily.</text>
</comment>
<evidence type="ECO:0000256" key="14">
    <source>
        <dbReference type="ARBA" id="ARBA00033189"/>
    </source>
</evidence>
<dbReference type="PANTHER" id="PTHR10947:SF0">
    <property type="entry name" value="PHENYLALANINE--TRNA LIGASE BETA SUBUNIT"/>
    <property type="match status" value="1"/>
</dbReference>
<keyword evidence="17" id="KW-1185">Reference proteome</keyword>
<dbReference type="Pfam" id="PF03484">
    <property type="entry name" value="B5"/>
    <property type="match status" value="1"/>
</dbReference>